<evidence type="ECO:0000256" key="1">
    <source>
        <dbReference type="SAM" id="MobiDB-lite"/>
    </source>
</evidence>
<dbReference type="AlphaFoldDB" id="A0A2B7WLE2"/>
<sequence length="60" mass="6579">MTSKASQDRRGSGCSGSSKSRELRMHSLPGKIGVEEVRLKKFDVRSRQMSILGVVADEAK</sequence>
<gene>
    <name evidence="2" type="ORF">GX51_07343</name>
</gene>
<name>A0A2B7WLE2_9EURO</name>
<evidence type="ECO:0000313" key="3">
    <source>
        <dbReference type="Proteomes" id="UP000224080"/>
    </source>
</evidence>
<keyword evidence="3" id="KW-1185">Reference proteome</keyword>
<dbReference type="EMBL" id="PDNC01000144">
    <property type="protein sequence ID" value="PGG97432.1"/>
    <property type="molecule type" value="Genomic_DNA"/>
</dbReference>
<proteinExistence type="predicted"/>
<dbReference type="Proteomes" id="UP000224080">
    <property type="component" value="Unassembled WGS sequence"/>
</dbReference>
<feature type="compositionally biased region" description="Basic and acidic residues" evidence="1">
    <location>
        <begin position="1"/>
        <end position="11"/>
    </location>
</feature>
<protein>
    <submittedName>
        <fullName evidence="2">Uncharacterized protein</fullName>
    </submittedName>
</protein>
<comment type="caution">
    <text evidence="2">The sequence shown here is derived from an EMBL/GenBank/DDBJ whole genome shotgun (WGS) entry which is preliminary data.</text>
</comment>
<organism evidence="2 3">
    <name type="scientific">Blastomyces parvus</name>
    <dbReference type="NCBI Taxonomy" id="2060905"/>
    <lineage>
        <taxon>Eukaryota</taxon>
        <taxon>Fungi</taxon>
        <taxon>Dikarya</taxon>
        <taxon>Ascomycota</taxon>
        <taxon>Pezizomycotina</taxon>
        <taxon>Eurotiomycetes</taxon>
        <taxon>Eurotiomycetidae</taxon>
        <taxon>Onygenales</taxon>
        <taxon>Ajellomycetaceae</taxon>
        <taxon>Blastomyces</taxon>
    </lineage>
</organism>
<evidence type="ECO:0000313" key="2">
    <source>
        <dbReference type="EMBL" id="PGG97432.1"/>
    </source>
</evidence>
<reference evidence="2 3" key="1">
    <citation type="submission" date="2017-10" db="EMBL/GenBank/DDBJ databases">
        <title>Comparative genomics in systemic dimorphic fungi from Ajellomycetaceae.</title>
        <authorList>
            <person name="Munoz J.F."/>
            <person name="Mcewen J.G."/>
            <person name="Clay O.K."/>
            <person name="Cuomo C.A."/>
        </authorList>
    </citation>
    <scope>NUCLEOTIDE SEQUENCE [LARGE SCALE GENOMIC DNA]</scope>
    <source>
        <strain evidence="2 3">UAMH130</strain>
    </source>
</reference>
<accession>A0A2B7WLE2</accession>
<feature type="region of interest" description="Disordered" evidence="1">
    <location>
        <begin position="1"/>
        <end position="27"/>
    </location>
</feature>